<proteinExistence type="predicted"/>
<reference evidence="1 2" key="1">
    <citation type="submission" date="2021-01" db="EMBL/GenBank/DDBJ databases">
        <title>Genomics of switchgrass bacterial isolates.</title>
        <authorList>
            <person name="Shade A."/>
        </authorList>
    </citation>
    <scope>NUCLEOTIDE SEQUENCE [LARGE SCALE GENOMIC DNA]</scope>
    <source>
        <strain evidence="1 2">PvP111</strain>
    </source>
</reference>
<dbReference type="RefSeq" id="WP_204866053.1">
    <property type="nucleotide sequence ID" value="NZ_JAFBBK010000001.1"/>
</dbReference>
<dbReference type="Proteomes" id="UP000703038">
    <property type="component" value="Unassembled WGS sequence"/>
</dbReference>
<keyword evidence="2" id="KW-1185">Reference proteome</keyword>
<gene>
    <name evidence="1" type="ORF">JOE42_000151</name>
</gene>
<protein>
    <submittedName>
        <fullName evidence="1">Uncharacterized protein</fullName>
    </submittedName>
</protein>
<dbReference type="Pfam" id="PF19650">
    <property type="entry name" value="DUF6153"/>
    <property type="match status" value="1"/>
</dbReference>
<organism evidence="1 2">
    <name type="scientific">Rhodococcoides corynebacterioides</name>
    <dbReference type="NCBI Taxonomy" id="53972"/>
    <lineage>
        <taxon>Bacteria</taxon>
        <taxon>Bacillati</taxon>
        <taxon>Actinomycetota</taxon>
        <taxon>Actinomycetes</taxon>
        <taxon>Mycobacteriales</taxon>
        <taxon>Nocardiaceae</taxon>
        <taxon>Rhodococcoides</taxon>
    </lineage>
</organism>
<name>A0ABS2KNN2_9NOCA</name>
<evidence type="ECO:0000313" key="2">
    <source>
        <dbReference type="Proteomes" id="UP000703038"/>
    </source>
</evidence>
<evidence type="ECO:0000313" key="1">
    <source>
        <dbReference type="EMBL" id="MBM7413418.1"/>
    </source>
</evidence>
<sequence>MSHSARRRRSPTLAVPMLFWAVSIALGVVLMHMVVPVQTAAAHEAMLDHHASMDAEAHAAAATHTAESGPAAEQLPCPGGHDMMHPCIGTVASFPPMSVPVGVVEYLSALDAASDRVVTIVARAGRAPPWALSSLDDSVLLRV</sequence>
<comment type="caution">
    <text evidence="1">The sequence shown here is derived from an EMBL/GenBank/DDBJ whole genome shotgun (WGS) entry which is preliminary data.</text>
</comment>
<dbReference type="InterPro" id="IPR046151">
    <property type="entry name" value="DUF6153"/>
</dbReference>
<accession>A0ABS2KNN2</accession>
<dbReference type="EMBL" id="JAFBBK010000001">
    <property type="protein sequence ID" value="MBM7413418.1"/>
    <property type="molecule type" value="Genomic_DNA"/>
</dbReference>